<protein>
    <submittedName>
        <fullName evidence="6">Ribonuclease P protein subunit rpr2</fullName>
    </submittedName>
</protein>
<dbReference type="GO" id="GO:0005655">
    <property type="term" value="C:nucleolar ribonuclease P complex"/>
    <property type="evidence" value="ECO:0007669"/>
    <property type="project" value="TreeGrafter"/>
</dbReference>
<dbReference type="InParanoid" id="A0A369J3S5"/>
<dbReference type="Proteomes" id="UP000076154">
    <property type="component" value="Unassembled WGS sequence"/>
</dbReference>
<gene>
    <name evidence="6" type="primary">rpr2</name>
    <name evidence="6" type="ORF">Hypma_002458</name>
</gene>
<dbReference type="Gene3D" id="6.20.50.20">
    <property type="match status" value="1"/>
</dbReference>
<keyword evidence="3" id="KW-0862">Zinc</keyword>
<keyword evidence="1" id="KW-0819">tRNA processing</keyword>
<comment type="caution">
    <text evidence="6">The sequence shown here is derived from an EMBL/GenBank/DDBJ whole genome shotgun (WGS) entry which is preliminary data.</text>
</comment>
<evidence type="ECO:0000256" key="5">
    <source>
        <dbReference type="SAM" id="MobiDB-lite"/>
    </source>
</evidence>
<dbReference type="STRING" id="39966.A0A369J3S5"/>
<feature type="region of interest" description="Disordered" evidence="5">
    <location>
        <begin position="180"/>
        <end position="201"/>
    </location>
</feature>
<dbReference type="InterPro" id="IPR007175">
    <property type="entry name" value="Rpr2/Snm1/Rpp21"/>
</dbReference>
<organism evidence="6 7">
    <name type="scientific">Hypsizygus marmoreus</name>
    <name type="common">White beech mushroom</name>
    <name type="synonym">Agaricus marmoreus</name>
    <dbReference type="NCBI Taxonomy" id="39966"/>
    <lineage>
        <taxon>Eukaryota</taxon>
        <taxon>Fungi</taxon>
        <taxon>Dikarya</taxon>
        <taxon>Basidiomycota</taxon>
        <taxon>Agaricomycotina</taxon>
        <taxon>Agaricomycetes</taxon>
        <taxon>Agaricomycetidae</taxon>
        <taxon>Agaricales</taxon>
        <taxon>Tricholomatineae</taxon>
        <taxon>Lyophyllaceae</taxon>
        <taxon>Hypsizygus</taxon>
    </lineage>
</organism>
<reference evidence="6" key="1">
    <citation type="submission" date="2018-04" db="EMBL/GenBank/DDBJ databases">
        <title>Whole genome sequencing of Hypsizygus marmoreus.</title>
        <authorList>
            <person name="Choi I.-G."/>
            <person name="Min B."/>
            <person name="Kim J.-G."/>
            <person name="Kim S."/>
            <person name="Oh Y.-L."/>
            <person name="Kong W.-S."/>
            <person name="Park H."/>
            <person name="Jeong J."/>
            <person name="Song E.-S."/>
        </authorList>
    </citation>
    <scope>NUCLEOTIDE SEQUENCE [LARGE SCALE GENOMIC DNA]</scope>
    <source>
        <strain evidence="6">51987-8</strain>
    </source>
</reference>
<evidence type="ECO:0000256" key="3">
    <source>
        <dbReference type="ARBA" id="ARBA00022833"/>
    </source>
</evidence>
<dbReference type="Pfam" id="PF04032">
    <property type="entry name" value="Rpr2"/>
    <property type="match status" value="1"/>
</dbReference>
<evidence type="ECO:0000256" key="1">
    <source>
        <dbReference type="ARBA" id="ARBA00022694"/>
    </source>
</evidence>
<keyword evidence="2" id="KW-0479">Metal-binding</keyword>
<sequence length="233" mass="25456">MAKKGKDEAPNPNSVTNRDIIQRLNFLYQASVYLSTVSSQACPPSASTITTRPGRPERVSKKRRIVRNVTTSDLAKSYISSMKIVGQKTTVKIDPAVKRTLCKGCNMTLIPGTTASVRVKQLSSHGHVMVYTCNDCKTSRRIPAPPTLISDVPSHPHSAQGPPPEVGPDLAQDAMVIEAPHPGSTHSRRRRRKKAPVPRLPPLFARDAGHVVFCGNERLPEPELDRGNGIFIT</sequence>
<dbReference type="PANTHER" id="PTHR14742:SF0">
    <property type="entry name" value="RIBONUCLEASE P PROTEIN SUBUNIT P21"/>
    <property type="match status" value="1"/>
</dbReference>
<evidence type="ECO:0000313" key="7">
    <source>
        <dbReference type="Proteomes" id="UP000076154"/>
    </source>
</evidence>
<dbReference type="GO" id="GO:0008033">
    <property type="term" value="P:tRNA processing"/>
    <property type="evidence" value="ECO:0007669"/>
    <property type="project" value="UniProtKB-KW"/>
</dbReference>
<dbReference type="AlphaFoldDB" id="A0A369J3S5"/>
<dbReference type="PANTHER" id="PTHR14742">
    <property type="entry name" value="RIBONUCLEASE P SUBUNIT P21"/>
    <property type="match status" value="1"/>
</dbReference>
<accession>A0A369J3S5</accession>
<evidence type="ECO:0000256" key="4">
    <source>
        <dbReference type="ARBA" id="ARBA00038402"/>
    </source>
</evidence>
<dbReference type="OrthoDB" id="128536at2759"/>
<keyword evidence="7" id="KW-1185">Reference proteome</keyword>
<feature type="compositionally biased region" description="Basic residues" evidence="5">
    <location>
        <begin position="186"/>
        <end position="196"/>
    </location>
</feature>
<proteinExistence type="inferred from homology"/>
<dbReference type="EMBL" id="LUEZ02000122">
    <property type="protein sequence ID" value="RDB16638.1"/>
    <property type="molecule type" value="Genomic_DNA"/>
</dbReference>
<dbReference type="GO" id="GO:0046872">
    <property type="term" value="F:metal ion binding"/>
    <property type="evidence" value="ECO:0007669"/>
    <property type="project" value="UniProtKB-KW"/>
</dbReference>
<comment type="similarity">
    <text evidence="4">Belongs to the eukaryotic/archaeal RNase P protein component 4 family.</text>
</comment>
<name>A0A369J3S5_HYPMA</name>
<evidence type="ECO:0000313" key="6">
    <source>
        <dbReference type="EMBL" id="RDB16638.1"/>
    </source>
</evidence>
<evidence type="ECO:0000256" key="2">
    <source>
        <dbReference type="ARBA" id="ARBA00022723"/>
    </source>
</evidence>